<dbReference type="AlphaFoldDB" id="H5XZY2"/>
<organism evidence="1 2">
    <name type="scientific">Desulfosporosinus youngiae DSM 17734</name>
    <dbReference type="NCBI Taxonomy" id="768710"/>
    <lineage>
        <taxon>Bacteria</taxon>
        <taxon>Bacillati</taxon>
        <taxon>Bacillota</taxon>
        <taxon>Clostridia</taxon>
        <taxon>Eubacteriales</taxon>
        <taxon>Desulfitobacteriaceae</taxon>
        <taxon>Desulfosporosinus</taxon>
    </lineage>
</organism>
<dbReference type="STRING" id="768710.DesyoDRAFT_5249"/>
<reference evidence="1 2" key="1">
    <citation type="submission" date="2011-11" db="EMBL/GenBank/DDBJ databases">
        <title>The Noncontiguous Finished genome of Desulfosporosinus youngiae DSM 17734.</title>
        <authorList>
            <consortium name="US DOE Joint Genome Institute (JGI-PGF)"/>
            <person name="Lucas S."/>
            <person name="Han J."/>
            <person name="Lapidus A."/>
            <person name="Cheng J.-F."/>
            <person name="Goodwin L."/>
            <person name="Pitluck S."/>
            <person name="Peters L."/>
            <person name="Ovchinnikova G."/>
            <person name="Lu M."/>
            <person name="Land M.L."/>
            <person name="Hauser L."/>
            <person name="Pester M."/>
            <person name="Spring S."/>
            <person name="Ollivier B."/>
            <person name="Rattei T."/>
            <person name="Klenk H.-P."/>
            <person name="Wagner M."/>
            <person name="Loy A."/>
            <person name="Woyke T.J."/>
        </authorList>
    </citation>
    <scope>NUCLEOTIDE SEQUENCE [LARGE SCALE GENOMIC DNA]</scope>
    <source>
        <strain evidence="1 2">DSM 17734</strain>
    </source>
</reference>
<accession>H5XZY2</accession>
<dbReference type="Proteomes" id="UP000005104">
    <property type="component" value="Chromosome"/>
</dbReference>
<keyword evidence="2" id="KW-1185">Reference proteome</keyword>
<dbReference type="HOGENOM" id="CLU_2824165_0_0_9"/>
<evidence type="ECO:0000313" key="1">
    <source>
        <dbReference type="EMBL" id="EHQ92178.1"/>
    </source>
</evidence>
<gene>
    <name evidence="1" type="ORF">DesyoDRAFT_5249</name>
</gene>
<evidence type="ECO:0000313" key="2">
    <source>
        <dbReference type="Proteomes" id="UP000005104"/>
    </source>
</evidence>
<name>H5XZY2_9FIRM</name>
<protein>
    <submittedName>
        <fullName evidence="1">Uncharacterized protein</fullName>
    </submittedName>
</protein>
<dbReference type="RefSeq" id="WP_007787449.1">
    <property type="nucleotide sequence ID" value="NZ_CM001441.1"/>
</dbReference>
<proteinExistence type="predicted"/>
<dbReference type="EMBL" id="CM001441">
    <property type="protein sequence ID" value="EHQ92178.1"/>
    <property type="molecule type" value="Genomic_DNA"/>
</dbReference>
<sequence length="66" mass="7194">MQANKKICQARQCPTDQLKITLEHSIAQSGGDAPDKLGLDSFAGSVRSFRSYLKARRIFIATGIIA</sequence>